<keyword evidence="2" id="KW-1185">Reference proteome</keyword>
<proteinExistence type="predicted"/>
<gene>
    <name evidence="1" type="ORF">ALC62_01834</name>
</gene>
<reference evidence="1 2" key="1">
    <citation type="submission" date="2016-03" db="EMBL/GenBank/DDBJ databases">
        <title>Cyphomyrmex costatus WGS genome.</title>
        <authorList>
            <person name="Nygaard S."/>
            <person name="Hu H."/>
            <person name="Boomsma J."/>
            <person name="Zhang G."/>
        </authorList>
    </citation>
    <scope>NUCLEOTIDE SEQUENCE [LARGE SCALE GENOMIC DNA]</scope>
    <source>
        <strain evidence="1">MS0001</strain>
        <tissue evidence="1">Whole body</tissue>
    </source>
</reference>
<dbReference type="EMBL" id="KQ976899">
    <property type="protein sequence ID" value="KYN07168.1"/>
    <property type="molecule type" value="Genomic_DNA"/>
</dbReference>
<accession>A0A151IP98</accession>
<name>A0A151IP98_9HYME</name>
<dbReference type="AlphaFoldDB" id="A0A151IP98"/>
<organism evidence="1 2">
    <name type="scientific">Cyphomyrmex costatus</name>
    <dbReference type="NCBI Taxonomy" id="456900"/>
    <lineage>
        <taxon>Eukaryota</taxon>
        <taxon>Metazoa</taxon>
        <taxon>Ecdysozoa</taxon>
        <taxon>Arthropoda</taxon>
        <taxon>Hexapoda</taxon>
        <taxon>Insecta</taxon>
        <taxon>Pterygota</taxon>
        <taxon>Neoptera</taxon>
        <taxon>Endopterygota</taxon>
        <taxon>Hymenoptera</taxon>
        <taxon>Apocrita</taxon>
        <taxon>Aculeata</taxon>
        <taxon>Formicoidea</taxon>
        <taxon>Formicidae</taxon>
        <taxon>Myrmicinae</taxon>
        <taxon>Cyphomyrmex</taxon>
    </lineage>
</organism>
<sequence length="48" mass="5445">MGQEGDVQRGGFRLDGSVTSRDKVDRRLCVRGLRLYDIFGNEEILSDD</sequence>
<evidence type="ECO:0000313" key="1">
    <source>
        <dbReference type="EMBL" id="KYN07168.1"/>
    </source>
</evidence>
<evidence type="ECO:0000313" key="2">
    <source>
        <dbReference type="Proteomes" id="UP000078542"/>
    </source>
</evidence>
<protein>
    <submittedName>
        <fullName evidence="1">Uncharacterized protein</fullName>
    </submittedName>
</protein>
<dbReference type="Proteomes" id="UP000078542">
    <property type="component" value="Unassembled WGS sequence"/>
</dbReference>